<dbReference type="SUPFAM" id="SSF51735">
    <property type="entry name" value="NAD(P)-binding Rossmann-fold domains"/>
    <property type="match status" value="1"/>
</dbReference>
<gene>
    <name evidence="6" type="ORF">ACFQGD_12495</name>
</gene>
<dbReference type="InterPro" id="IPR036291">
    <property type="entry name" value="NAD(P)-bd_dom_sf"/>
</dbReference>
<feature type="domain" description="3-hydroxyacyl-CoA dehydrogenase C-terminal" evidence="4">
    <location>
        <begin position="190"/>
        <end position="285"/>
    </location>
</feature>
<dbReference type="InterPro" id="IPR013328">
    <property type="entry name" value="6PGD_dom2"/>
</dbReference>
<comment type="caution">
    <text evidence="6">The sequence shown here is derived from an EMBL/GenBank/DDBJ whole genome shotgun (WGS) entry which is preliminary data.</text>
</comment>
<dbReference type="Proteomes" id="UP001596337">
    <property type="component" value="Unassembled WGS sequence"/>
</dbReference>
<evidence type="ECO:0000259" key="4">
    <source>
        <dbReference type="Pfam" id="PF00725"/>
    </source>
</evidence>
<dbReference type="Pfam" id="PF00725">
    <property type="entry name" value="3HCDH"/>
    <property type="match status" value="1"/>
</dbReference>
<dbReference type="RefSeq" id="WP_345399123.1">
    <property type="nucleotide sequence ID" value="NZ_BAABLA010000083.1"/>
</dbReference>
<comment type="pathway">
    <text evidence="1">Lipid metabolism; butanoate metabolism.</text>
</comment>
<dbReference type="NCBIfam" id="NF005875">
    <property type="entry name" value="PRK07819.1"/>
    <property type="match status" value="1"/>
</dbReference>
<dbReference type="InterPro" id="IPR006108">
    <property type="entry name" value="3HC_DH_C"/>
</dbReference>
<dbReference type="InterPro" id="IPR006176">
    <property type="entry name" value="3-OHacyl-CoA_DH_NAD-bd"/>
</dbReference>
<dbReference type="Gene3D" id="3.40.50.720">
    <property type="entry name" value="NAD(P)-binding Rossmann-like Domain"/>
    <property type="match status" value="1"/>
</dbReference>
<reference evidence="7" key="1">
    <citation type="journal article" date="2019" name="Int. J. Syst. Evol. Microbiol.">
        <title>The Global Catalogue of Microorganisms (GCM) 10K type strain sequencing project: providing services to taxonomists for standard genome sequencing and annotation.</title>
        <authorList>
            <consortium name="The Broad Institute Genomics Platform"/>
            <consortium name="The Broad Institute Genome Sequencing Center for Infectious Disease"/>
            <person name="Wu L."/>
            <person name="Ma J."/>
        </authorList>
    </citation>
    <scope>NUCLEOTIDE SEQUENCE [LARGE SCALE GENOMIC DNA]</scope>
    <source>
        <strain evidence="7">KCTC 32255</strain>
    </source>
</reference>
<dbReference type="EMBL" id="JBHSXX010000001">
    <property type="protein sequence ID" value="MFC6867969.1"/>
    <property type="molecule type" value="Genomic_DNA"/>
</dbReference>
<name>A0ABW2BZG1_9PSEU</name>
<evidence type="ECO:0000256" key="2">
    <source>
        <dbReference type="ARBA" id="ARBA00009463"/>
    </source>
</evidence>
<evidence type="ECO:0000313" key="7">
    <source>
        <dbReference type="Proteomes" id="UP001596337"/>
    </source>
</evidence>
<feature type="domain" description="3-hydroxyacyl-CoA dehydrogenase NAD binding" evidence="5">
    <location>
        <begin position="8"/>
        <end position="187"/>
    </location>
</feature>
<keyword evidence="3" id="KW-0560">Oxidoreductase</keyword>
<dbReference type="Pfam" id="PF02737">
    <property type="entry name" value="3HCDH_N"/>
    <property type="match status" value="1"/>
</dbReference>
<evidence type="ECO:0000256" key="1">
    <source>
        <dbReference type="ARBA" id="ARBA00005086"/>
    </source>
</evidence>
<dbReference type="PANTHER" id="PTHR48075">
    <property type="entry name" value="3-HYDROXYACYL-COA DEHYDROGENASE FAMILY PROTEIN"/>
    <property type="match status" value="1"/>
</dbReference>
<dbReference type="PIRSF" id="PIRSF000105">
    <property type="entry name" value="HCDH"/>
    <property type="match status" value="1"/>
</dbReference>
<organism evidence="6 7">
    <name type="scientific">Haloechinothrix salitolerans</name>
    <dbReference type="NCBI Taxonomy" id="926830"/>
    <lineage>
        <taxon>Bacteria</taxon>
        <taxon>Bacillati</taxon>
        <taxon>Actinomycetota</taxon>
        <taxon>Actinomycetes</taxon>
        <taxon>Pseudonocardiales</taxon>
        <taxon>Pseudonocardiaceae</taxon>
        <taxon>Haloechinothrix</taxon>
    </lineage>
</organism>
<comment type="similarity">
    <text evidence="2">Belongs to the 3-hydroxyacyl-CoA dehydrogenase family.</text>
</comment>
<evidence type="ECO:0000259" key="5">
    <source>
        <dbReference type="Pfam" id="PF02737"/>
    </source>
</evidence>
<accession>A0ABW2BZG1</accession>
<sequence>MTETITRVGVVGCGVMGASIAEICARAGLDVRVAVRSAGSQDAGLARVTKSLDRSVRKQHASEAQRDDILARIVFTTELADLADRELVIEAAVEHSDVKTEIFTNLDKVVQAPDAIFASNTSSIPITRLGCITTRPGRVLGIHFFNPATRMPLVELVETLVADQEAVTRAEHFLSTVLGKQVVRTRDRAGFVVNALLIPYVLSAIRMFESGFASATDIDRAMKLGCAHPMGPLELADLIGLDIILDVAEALHAEFREPHYCPPPLLVRMVDSGLLGYKTGRGFHDHTS</sequence>
<dbReference type="InterPro" id="IPR022694">
    <property type="entry name" value="3-OHacyl-CoA_DH"/>
</dbReference>
<dbReference type="Gene3D" id="1.10.1040.10">
    <property type="entry name" value="N-(1-d-carboxylethyl)-l-norvaline Dehydrogenase, domain 2"/>
    <property type="match status" value="1"/>
</dbReference>
<evidence type="ECO:0000313" key="6">
    <source>
        <dbReference type="EMBL" id="MFC6867969.1"/>
    </source>
</evidence>
<protein>
    <submittedName>
        <fullName evidence="6">3-hydroxybutyryl-CoA dehydrogenase</fullName>
    </submittedName>
</protein>
<dbReference type="SUPFAM" id="SSF48179">
    <property type="entry name" value="6-phosphogluconate dehydrogenase C-terminal domain-like"/>
    <property type="match status" value="1"/>
</dbReference>
<keyword evidence="7" id="KW-1185">Reference proteome</keyword>
<proteinExistence type="inferred from homology"/>
<dbReference type="InterPro" id="IPR008927">
    <property type="entry name" value="6-PGluconate_DH-like_C_sf"/>
</dbReference>
<dbReference type="PANTHER" id="PTHR48075:SF9">
    <property type="entry name" value="3-HYDROXYBUTYRYL-COA DEHYDROGENASE"/>
    <property type="match status" value="1"/>
</dbReference>
<evidence type="ECO:0000256" key="3">
    <source>
        <dbReference type="ARBA" id="ARBA00023002"/>
    </source>
</evidence>